<accession>A0A4X1SJ03</accession>
<reference evidence="1 2" key="1">
    <citation type="submission" date="2017-08" db="EMBL/GenBank/DDBJ databases">
        <title>USMARCv1.0.</title>
        <authorList>
            <person name="Hannum G.I."/>
            <person name="Koren S."/>
            <person name="Schroeder S.G."/>
            <person name="Chin S.C."/>
            <person name="Nonneman D.J."/>
            <person name="Becker S.A."/>
            <person name="Rosen B.D."/>
            <person name="Bickhart D.M."/>
            <person name="Putnam N.H."/>
            <person name="Green R.E."/>
            <person name="Tuggle C.K."/>
            <person name="Liu H."/>
            <person name="Rohrer G.A."/>
            <person name="Warr A."/>
            <person name="Hall R."/>
            <person name="Kim K."/>
            <person name="Hume D.A."/>
            <person name="Talbot R."/>
            <person name="Chow W."/>
            <person name="Howe K."/>
            <person name="Schwartz A.S."/>
            <person name="Watson M."/>
            <person name="Archibald A.L."/>
            <person name="Phillippy A.M."/>
            <person name="Smith T.P.L."/>
        </authorList>
    </citation>
    <scope>NUCLEOTIDE SEQUENCE [LARGE SCALE GENOMIC DNA]</scope>
</reference>
<protein>
    <recommendedName>
        <fullName evidence="3">Lymphocyte antigen 86</fullName>
    </recommendedName>
</protein>
<dbReference type="Gene3D" id="2.60.40.770">
    <property type="match status" value="1"/>
</dbReference>
<dbReference type="AlphaFoldDB" id="A0A4X1SJ03"/>
<dbReference type="GO" id="GO:0006955">
    <property type="term" value="P:immune response"/>
    <property type="evidence" value="ECO:0007669"/>
    <property type="project" value="InterPro"/>
</dbReference>
<dbReference type="PANTHER" id="PTHR20838:SF0">
    <property type="entry name" value="LYMPHOCYTE ANTIGEN 86"/>
    <property type="match status" value="1"/>
</dbReference>
<organism evidence="1 2">
    <name type="scientific">Sus scrofa</name>
    <name type="common">Pig</name>
    <dbReference type="NCBI Taxonomy" id="9823"/>
    <lineage>
        <taxon>Eukaryota</taxon>
        <taxon>Metazoa</taxon>
        <taxon>Chordata</taxon>
        <taxon>Craniata</taxon>
        <taxon>Vertebrata</taxon>
        <taxon>Euteleostomi</taxon>
        <taxon>Mammalia</taxon>
        <taxon>Eutheria</taxon>
        <taxon>Laurasiatheria</taxon>
        <taxon>Artiodactyla</taxon>
        <taxon>Suina</taxon>
        <taxon>Suidae</taxon>
        <taxon>Sus</taxon>
    </lineage>
</organism>
<dbReference type="Proteomes" id="UP000314985">
    <property type="component" value="Chromosome 7"/>
</dbReference>
<evidence type="ECO:0008006" key="3">
    <source>
        <dbReference type="Google" id="ProtNLM"/>
    </source>
</evidence>
<sequence>MSPLYEQRGSTPRALFIGPVNLPWDAGSPAMRGFTAALLVWTLVSPQGGGGEAWPTHVACRDGNLEVLYQSCDPLQDFGFSVDQCSKQLKPNLHIRFGIILRQDIRELFLDVALFSQGSSILNFSYPICEADLPKFSFCGRRKGGGRLNASLPAHLQSDHRDTYTGHSHEAQPVIANVSILHV</sequence>
<reference evidence="1" key="2">
    <citation type="submission" date="2025-08" db="UniProtKB">
        <authorList>
            <consortium name="Ensembl"/>
        </authorList>
    </citation>
    <scope>IDENTIFICATION</scope>
</reference>
<dbReference type="InterPro" id="IPR039945">
    <property type="entry name" value="LY86"/>
</dbReference>
<evidence type="ECO:0000313" key="2">
    <source>
        <dbReference type="Proteomes" id="UP000314985"/>
    </source>
</evidence>
<name>A0A4X1SJ03_PIG</name>
<proteinExistence type="predicted"/>
<dbReference type="Ensembl" id="ENSSSCT00070002816.1">
    <property type="protein sequence ID" value="ENSSSCP00070002321.1"/>
    <property type="gene ID" value="ENSSSCG00070001499.1"/>
</dbReference>
<dbReference type="PANTHER" id="PTHR20838">
    <property type="entry name" value="LYMPHOCYTE ANTIGEN 86"/>
    <property type="match status" value="1"/>
</dbReference>
<evidence type="ECO:0000313" key="1">
    <source>
        <dbReference type="Ensembl" id="ENSSSCP00070002321.1"/>
    </source>
</evidence>